<dbReference type="CDD" id="cd17541">
    <property type="entry name" value="REC_CheB-like"/>
    <property type="match status" value="1"/>
</dbReference>
<reference evidence="8 9" key="1">
    <citation type="journal article" date="2010" name="DNA Res.">
        <title>Bacterial lifestyle in a deep-sea hydrothermal vent chimney revealed by the genome sequence of the thermophilic bacterium Deferribacter desulfuricans SSM1.</title>
        <authorList>
            <person name="Takaki Y."/>
            <person name="Shimamura S."/>
            <person name="Nakagawa S."/>
            <person name="Fukuhara Y."/>
            <person name="Horikawa H."/>
            <person name="Ankai A."/>
            <person name="Harada T."/>
            <person name="Hosoyama A."/>
            <person name="Oguchi A."/>
            <person name="Fukui S."/>
            <person name="Fujita N."/>
            <person name="Takami H."/>
            <person name="Takai K."/>
        </authorList>
    </citation>
    <scope>NUCLEOTIDE SEQUENCE [LARGE SCALE GENOMIC DNA]</scope>
    <source>
        <strain evidence="9">DSM 14783 / JCM 11476 / NBRC 101012 / SSM1</strain>
    </source>
</reference>
<proteinExistence type="predicted"/>
<dbReference type="Pfam" id="PF01339">
    <property type="entry name" value="CheB_methylest"/>
    <property type="match status" value="1"/>
</dbReference>
<evidence type="ECO:0000259" key="7">
    <source>
        <dbReference type="PROSITE" id="PS50122"/>
    </source>
</evidence>
<dbReference type="PROSITE" id="PS50122">
    <property type="entry name" value="CHEB"/>
    <property type="match status" value="1"/>
</dbReference>
<evidence type="ECO:0000256" key="2">
    <source>
        <dbReference type="ARBA" id="ARBA00039140"/>
    </source>
</evidence>
<dbReference type="SUPFAM" id="SSF52738">
    <property type="entry name" value="Methylesterase CheB, C-terminal domain"/>
    <property type="match status" value="1"/>
</dbReference>
<accession>D3P9S0</accession>
<dbReference type="AlphaFoldDB" id="D3P9S0"/>
<dbReference type="SUPFAM" id="SSF52172">
    <property type="entry name" value="CheY-like"/>
    <property type="match status" value="1"/>
</dbReference>
<keyword evidence="5" id="KW-0597">Phosphoprotein</keyword>
<evidence type="ECO:0000256" key="1">
    <source>
        <dbReference type="ARBA" id="ARBA00022801"/>
    </source>
</evidence>
<dbReference type="EC" id="3.1.1.61" evidence="2"/>
<dbReference type="InterPro" id="IPR001789">
    <property type="entry name" value="Sig_transdc_resp-reg_receiver"/>
</dbReference>
<dbReference type="InterPro" id="IPR035909">
    <property type="entry name" value="CheB_C"/>
</dbReference>
<dbReference type="OrthoDB" id="9793421at2"/>
<sequence length="327" mass="36861">MKKNILVIEDSPYFRTTLIDMLSKYEDINIVGYATDGITAVKIFAELRPDVVLLDLMLPKMNGDAVAESIMSINPTPIIIMTSLSDFEIEKSFVLNVDYFVDIIKKPLEIDQRFVEKLYTKIKDSSPFQVKNIKHERIITTPDVNVYSKEADTVLVIGGSTGGPKILKTIIPIISTIKSLPIIIANHYEVGFEIQLRDWIASLAKKQTVLISDNIPVDDKIYIAPTAYNFIIENNHFKLTPIDKKQIYFPHIDKVYESVAKFYKNKCTIFQITGMGFDGLNGVKTAKDLGAKIIAQDPETAVAQSMPKSVLPYADHIIKPEELIKYL</sequence>
<dbReference type="GO" id="GO:0000156">
    <property type="term" value="F:phosphorelay response regulator activity"/>
    <property type="evidence" value="ECO:0007669"/>
    <property type="project" value="InterPro"/>
</dbReference>
<feature type="domain" description="Response regulatory" evidence="6">
    <location>
        <begin position="4"/>
        <end position="118"/>
    </location>
</feature>
<feature type="domain" description="CheB-type methylesterase" evidence="7">
    <location>
        <begin position="148"/>
        <end position="311"/>
    </location>
</feature>
<dbReference type="Gene3D" id="3.40.50.180">
    <property type="entry name" value="Methylesterase CheB, C-terminal domain"/>
    <property type="match status" value="1"/>
</dbReference>
<dbReference type="GO" id="GO:0008984">
    <property type="term" value="F:protein-glutamate methylesterase activity"/>
    <property type="evidence" value="ECO:0007669"/>
    <property type="project" value="UniProtKB-EC"/>
</dbReference>
<dbReference type="EMBL" id="AP011529">
    <property type="protein sequence ID" value="BAI81460.1"/>
    <property type="molecule type" value="Genomic_DNA"/>
</dbReference>
<dbReference type="GO" id="GO:0006935">
    <property type="term" value="P:chemotaxis"/>
    <property type="evidence" value="ECO:0007669"/>
    <property type="project" value="UniProtKB-UniRule"/>
</dbReference>
<gene>
    <name evidence="8" type="ordered locus">DEFDS_2009</name>
</gene>
<feature type="active site" evidence="4">
    <location>
        <position position="160"/>
    </location>
</feature>
<keyword evidence="4" id="KW-0145">Chemotaxis</keyword>
<feature type="active site" evidence="4">
    <location>
        <position position="278"/>
    </location>
</feature>
<evidence type="ECO:0000313" key="9">
    <source>
        <dbReference type="Proteomes" id="UP000001520"/>
    </source>
</evidence>
<dbReference type="InterPro" id="IPR000673">
    <property type="entry name" value="Sig_transdc_resp-reg_Me-estase"/>
</dbReference>
<feature type="active site" evidence="4">
    <location>
        <position position="187"/>
    </location>
</feature>
<dbReference type="RefSeq" id="WP_013008705.1">
    <property type="nucleotide sequence ID" value="NC_013939.1"/>
</dbReference>
<keyword evidence="9" id="KW-1185">Reference proteome</keyword>
<dbReference type="STRING" id="639282.DEFDS_2009"/>
<protein>
    <recommendedName>
        <fullName evidence="2">protein-glutamate methylesterase</fullName>
        <ecNumber evidence="2">3.1.1.61</ecNumber>
    </recommendedName>
</protein>
<dbReference type="PANTHER" id="PTHR42872">
    <property type="entry name" value="PROTEIN-GLUTAMATE METHYLESTERASE/PROTEIN-GLUTAMINE GLUTAMINASE"/>
    <property type="match status" value="1"/>
</dbReference>
<dbReference type="eggNOG" id="COG2201">
    <property type="taxonomic scope" value="Bacteria"/>
</dbReference>
<keyword evidence="1 4" id="KW-0378">Hydrolase</keyword>
<dbReference type="SMART" id="SM00448">
    <property type="entry name" value="REC"/>
    <property type="match status" value="1"/>
</dbReference>
<evidence type="ECO:0000256" key="4">
    <source>
        <dbReference type="PROSITE-ProRule" id="PRU00050"/>
    </source>
</evidence>
<dbReference type="HOGENOM" id="CLU_000445_51_0_0"/>
<evidence type="ECO:0000259" key="6">
    <source>
        <dbReference type="PROSITE" id="PS50110"/>
    </source>
</evidence>
<evidence type="ECO:0000256" key="5">
    <source>
        <dbReference type="PROSITE-ProRule" id="PRU00169"/>
    </source>
</evidence>
<evidence type="ECO:0000256" key="3">
    <source>
        <dbReference type="ARBA" id="ARBA00048267"/>
    </source>
</evidence>
<evidence type="ECO:0000313" key="8">
    <source>
        <dbReference type="EMBL" id="BAI81460.1"/>
    </source>
</evidence>
<comment type="catalytic activity">
    <reaction evidence="3">
        <text>[protein]-L-glutamate 5-O-methyl ester + H2O = L-glutamyl-[protein] + methanol + H(+)</text>
        <dbReference type="Rhea" id="RHEA:23236"/>
        <dbReference type="Rhea" id="RHEA-COMP:10208"/>
        <dbReference type="Rhea" id="RHEA-COMP:10311"/>
        <dbReference type="ChEBI" id="CHEBI:15377"/>
        <dbReference type="ChEBI" id="CHEBI:15378"/>
        <dbReference type="ChEBI" id="CHEBI:17790"/>
        <dbReference type="ChEBI" id="CHEBI:29973"/>
        <dbReference type="ChEBI" id="CHEBI:82795"/>
        <dbReference type="EC" id="3.1.1.61"/>
    </reaction>
</comment>
<dbReference type="Proteomes" id="UP000001520">
    <property type="component" value="Chromosome"/>
</dbReference>
<dbReference type="InterPro" id="IPR011006">
    <property type="entry name" value="CheY-like_superfamily"/>
</dbReference>
<dbReference type="GO" id="GO:0005737">
    <property type="term" value="C:cytoplasm"/>
    <property type="evidence" value="ECO:0007669"/>
    <property type="project" value="InterPro"/>
</dbReference>
<organism evidence="8 9">
    <name type="scientific">Deferribacter desulfuricans (strain DSM 14783 / JCM 11476 / NBRC 101012 / SSM1)</name>
    <dbReference type="NCBI Taxonomy" id="639282"/>
    <lineage>
        <taxon>Bacteria</taxon>
        <taxon>Pseudomonadati</taxon>
        <taxon>Deferribacterota</taxon>
        <taxon>Deferribacteres</taxon>
        <taxon>Deferribacterales</taxon>
        <taxon>Deferribacteraceae</taxon>
        <taxon>Deferribacter</taxon>
    </lineage>
</organism>
<name>D3P9S0_DEFDS</name>
<dbReference type="KEGG" id="ddf:DEFDS_2009"/>
<dbReference type="PROSITE" id="PS50110">
    <property type="entry name" value="RESPONSE_REGULATORY"/>
    <property type="match status" value="1"/>
</dbReference>
<dbReference type="PANTHER" id="PTHR42872:SF3">
    <property type="entry name" value="PROTEIN-GLUTAMATE METHYLESTERASE_PROTEIN-GLUTAMINE GLUTAMINASE 1"/>
    <property type="match status" value="1"/>
</dbReference>
<feature type="modified residue" description="4-aspartylphosphate" evidence="5">
    <location>
        <position position="55"/>
    </location>
</feature>
<dbReference type="Pfam" id="PF00072">
    <property type="entry name" value="Response_reg"/>
    <property type="match status" value="1"/>
</dbReference>
<dbReference type="Gene3D" id="3.40.50.2300">
    <property type="match status" value="1"/>
</dbReference>